<reference evidence="7" key="1">
    <citation type="journal article" date="2020" name="mSystems">
        <title>Genome- and Community-Level Interaction Insights into Carbon Utilization and Element Cycling Functions of Hydrothermarchaeota in Hydrothermal Sediment.</title>
        <authorList>
            <person name="Zhou Z."/>
            <person name="Liu Y."/>
            <person name="Xu W."/>
            <person name="Pan J."/>
            <person name="Luo Z.H."/>
            <person name="Li M."/>
        </authorList>
    </citation>
    <scope>NUCLEOTIDE SEQUENCE [LARGE SCALE GENOMIC DNA]</scope>
    <source>
        <strain evidence="7">HyVt-45</strain>
    </source>
</reference>
<feature type="binding site" evidence="3">
    <location>
        <position position="339"/>
    </location>
    <ligand>
        <name>CTP</name>
        <dbReference type="ChEBI" id="CHEBI:37563"/>
    </ligand>
</feature>
<comment type="caution">
    <text evidence="3">Lacks conserved residue(s) required for the propagation of feature annotation.</text>
</comment>
<evidence type="ECO:0000313" key="7">
    <source>
        <dbReference type="EMBL" id="HEB73881.1"/>
    </source>
</evidence>
<evidence type="ECO:0000259" key="6">
    <source>
        <dbReference type="Pfam" id="PF04127"/>
    </source>
</evidence>
<keyword evidence="2 3" id="KW-0456">Lyase</keyword>
<dbReference type="PANTHER" id="PTHR14359">
    <property type="entry name" value="HOMO-OLIGOMERIC FLAVIN CONTAINING CYS DECARBOXYLASE FAMILY"/>
    <property type="match status" value="1"/>
</dbReference>
<dbReference type="GO" id="GO:0015937">
    <property type="term" value="P:coenzyme A biosynthetic process"/>
    <property type="evidence" value="ECO:0007669"/>
    <property type="project" value="UniProtKB-UniRule"/>
</dbReference>
<feature type="domain" description="Flavoprotein" evidence="5">
    <location>
        <begin position="7"/>
        <end position="179"/>
    </location>
</feature>
<dbReference type="UniPathway" id="UPA00241">
    <property type="reaction ID" value="UER00353"/>
</dbReference>
<organism evidence="7">
    <name type="scientific">Desulfofervidus auxilii</name>
    <dbReference type="NCBI Taxonomy" id="1621989"/>
    <lineage>
        <taxon>Bacteria</taxon>
        <taxon>Pseudomonadati</taxon>
        <taxon>Thermodesulfobacteriota</taxon>
        <taxon>Candidatus Desulfofervidia</taxon>
        <taxon>Candidatus Desulfofervidales</taxon>
        <taxon>Candidatus Desulfofervidaceae</taxon>
        <taxon>Candidatus Desulfofervidus</taxon>
    </lineage>
</organism>
<gene>
    <name evidence="3 7" type="primary">coaBC</name>
    <name evidence="7" type="ORF">ENJ03_01490</name>
</gene>
<comment type="caution">
    <text evidence="7">The sequence shown here is derived from an EMBL/GenBank/DDBJ whole genome shotgun (WGS) entry which is preliminary data.</text>
</comment>
<dbReference type="Pfam" id="PF02441">
    <property type="entry name" value="Flavoprotein"/>
    <property type="match status" value="1"/>
</dbReference>
<comment type="pathway">
    <text evidence="3 4">Cofactor biosynthesis; coenzyme A biosynthesis; CoA from (R)-pantothenate: step 2/5.</text>
</comment>
<dbReference type="InterPro" id="IPR005252">
    <property type="entry name" value="CoaBC"/>
</dbReference>
<feature type="binding site" evidence="3">
    <location>
        <position position="288"/>
    </location>
    <ligand>
        <name>CTP</name>
        <dbReference type="ChEBI" id="CHEBI:37563"/>
    </ligand>
</feature>
<accession>A0A7V1N2E0</accession>
<comment type="cofactor">
    <cofactor evidence="3">
        <name>Mg(2+)</name>
        <dbReference type="ChEBI" id="CHEBI:18420"/>
    </cofactor>
</comment>
<feature type="region of interest" description="Phosphopantothenoylcysteine decarboxylase" evidence="3">
    <location>
        <begin position="1"/>
        <end position="190"/>
    </location>
</feature>
<dbReference type="NCBIfam" id="TIGR00521">
    <property type="entry name" value="coaBC_dfp"/>
    <property type="match status" value="1"/>
</dbReference>
<dbReference type="GO" id="GO:0046872">
    <property type="term" value="F:metal ion binding"/>
    <property type="evidence" value="ECO:0007669"/>
    <property type="project" value="UniProtKB-KW"/>
</dbReference>
<proteinExistence type="inferred from homology"/>
<feature type="active site" description="Proton donor" evidence="3">
    <location>
        <position position="159"/>
    </location>
</feature>
<dbReference type="Gene3D" id="3.40.50.10300">
    <property type="entry name" value="CoaB-like"/>
    <property type="match status" value="1"/>
</dbReference>
<dbReference type="Proteomes" id="UP000886268">
    <property type="component" value="Unassembled WGS sequence"/>
</dbReference>
<feature type="binding site" evidence="3">
    <location>
        <position position="321"/>
    </location>
    <ligand>
        <name>CTP</name>
        <dbReference type="ChEBI" id="CHEBI:37563"/>
    </ligand>
</feature>
<comment type="pathway">
    <text evidence="3 4">Cofactor biosynthesis; coenzyme A biosynthesis; CoA from (R)-pantothenate: step 3/5.</text>
</comment>
<dbReference type="GO" id="GO:0071513">
    <property type="term" value="C:phosphopantothenoylcysteine decarboxylase complex"/>
    <property type="evidence" value="ECO:0007669"/>
    <property type="project" value="TreeGrafter"/>
</dbReference>
<evidence type="ECO:0000256" key="2">
    <source>
        <dbReference type="ARBA" id="ARBA00023239"/>
    </source>
</evidence>
<dbReference type="SUPFAM" id="SSF102645">
    <property type="entry name" value="CoaB-like"/>
    <property type="match status" value="1"/>
</dbReference>
<dbReference type="EC" id="6.3.2.5" evidence="3"/>
<dbReference type="Gene3D" id="3.40.50.1950">
    <property type="entry name" value="Flavin prenyltransferase-like"/>
    <property type="match status" value="1"/>
</dbReference>
<name>A0A7V1N2E0_DESA2</name>
<evidence type="ECO:0000256" key="3">
    <source>
        <dbReference type="HAMAP-Rule" id="MF_02225"/>
    </source>
</evidence>
<dbReference type="GO" id="GO:0004633">
    <property type="term" value="F:phosphopantothenoylcysteine decarboxylase activity"/>
    <property type="evidence" value="ECO:0007669"/>
    <property type="project" value="UniProtKB-UniRule"/>
</dbReference>
<dbReference type="AlphaFoldDB" id="A0A7V1N2E0"/>
<feature type="binding site" evidence="3">
    <location>
        <position position="279"/>
    </location>
    <ligand>
        <name>CTP</name>
        <dbReference type="ChEBI" id="CHEBI:37563"/>
    </ligand>
</feature>
<evidence type="ECO:0000256" key="4">
    <source>
        <dbReference type="RuleBase" id="RU364078"/>
    </source>
</evidence>
<comment type="catalytic activity">
    <reaction evidence="3 4">
        <text>N-[(R)-4-phosphopantothenoyl]-L-cysteine + H(+) = (R)-4'-phosphopantetheine + CO2</text>
        <dbReference type="Rhea" id="RHEA:16793"/>
        <dbReference type="ChEBI" id="CHEBI:15378"/>
        <dbReference type="ChEBI" id="CHEBI:16526"/>
        <dbReference type="ChEBI" id="CHEBI:59458"/>
        <dbReference type="ChEBI" id="CHEBI:61723"/>
        <dbReference type="EC" id="4.1.1.36"/>
    </reaction>
</comment>
<comment type="cofactor">
    <cofactor evidence="3">
        <name>FMN</name>
        <dbReference type="ChEBI" id="CHEBI:58210"/>
    </cofactor>
    <text evidence="3">Binds 1 FMN per subunit.</text>
</comment>
<dbReference type="InterPro" id="IPR003382">
    <property type="entry name" value="Flavoprotein"/>
</dbReference>
<evidence type="ECO:0000256" key="1">
    <source>
        <dbReference type="ARBA" id="ARBA00022793"/>
    </source>
</evidence>
<keyword evidence="3 4" id="KW-0285">Flavoprotein</keyword>
<dbReference type="Pfam" id="PF04127">
    <property type="entry name" value="DFP"/>
    <property type="match status" value="1"/>
</dbReference>
<dbReference type="InterPro" id="IPR007085">
    <property type="entry name" value="DNA/pantothenate-metab_flavo_C"/>
</dbReference>
<keyword evidence="1 3" id="KW-0210">Decarboxylase</keyword>
<feature type="binding site" evidence="3">
    <location>
        <begin position="303"/>
        <end position="306"/>
    </location>
    <ligand>
        <name>CTP</name>
        <dbReference type="ChEBI" id="CHEBI:37563"/>
    </ligand>
</feature>
<keyword evidence="3 4" id="KW-0436">Ligase</keyword>
<keyword evidence="3" id="KW-0479">Metal-binding</keyword>
<comment type="catalytic activity">
    <reaction evidence="3 4">
        <text>(R)-4'-phosphopantothenate + L-cysteine + CTP = N-[(R)-4-phosphopantothenoyl]-L-cysteine + CMP + diphosphate + H(+)</text>
        <dbReference type="Rhea" id="RHEA:19397"/>
        <dbReference type="ChEBI" id="CHEBI:10986"/>
        <dbReference type="ChEBI" id="CHEBI:15378"/>
        <dbReference type="ChEBI" id="CHEBI:33019"/>
        <dbReference type="ChEBI" id="CHEBI:35235"/>
        <dbReference type="ChEBI" id="CHEBI:37563"/>
        <dbReference type="ChEBI" id="CHEBI:59458"/>
        <dbReference type="ChEBI" id="CHEBI:60377"/>
        <dbReference type="EC" id="6.3.2.5"/>
    </reaction>
</comment>
<dbReference type="InterPro" id="IPR035929">
    <property type="entry name" value="CoaB-like_sf"/>
</dbReference>
<comment type="similarity">
    <text evidence="3 4">In the N-terminal section; belongs to the HFCD (homo-oligomeric flavin containing Cys decarboxylase) superfamily.</text>
</comment>
<keyword evidence="3" id="KW-0460">Magnesium</keyword>
<feature type="region of interest" description="Phosphopantothenate--cysteine ligase" evidence="3">
    <location>
        <begin position="191"/>
        <end position="391"/>
    </location>
</feature>
<dbReference type="GO" id="GO:0015941">
    <property type="term" value="P:pantothenate catabolic process"/>
    <property type="evidence" value="ECO:0007669"/>
    <property type="project" value="InterPro"/>
</dbReference>
<dbReference type="SUPFAM" id="SSF52507">
    <property type="entry name" value="Homo-oligomeric flavin-containing Cys decarboxylases, HFCD"/>
    <property type="match status" value="1"/>
</dbReference>
<comment type="function">
    <text evidence="3">Catalyzes two sequential steps in the biosynthesis of coenzyme A. In the first step cysteine is conjugated to 4'-phosphopantothenate to form 4-phosphopantothenoylcysteine. In the second step the latter compound is decarboxylated to form 4'-phosphopantotheine.</text>
</comment>
<dbReference type="InterPro" id="IPR036551">
    <property type="entry name" value="Flavin_trans-like"/>
</dbReference>
<evidence type="ECO:0000259" key="5">
    <source>
        <dbReference type="Pfam" id="PF02441"/>
    </source>
</evidence>
<comment type="function">
    <text evidence="4">Catalyzes two steps in the biosynthesis of coenzyme A. In the first step cysteine is conjugated to 4'-phosphopantothenate to form 4-phosphopantothenoylcysteine, in the latter compound is decarboxylated to form 4'-phosphopantotheine.</text>
</comment>
<dbReference type="PANTHER" id="PTHR14359:SF6">
    <property type="entry name" value="PHOSPHOPANTOTHENOYLCYSTEINE DECARBOXYLASE"/>
    <property type="match status" value="1"/>
</dbReference>
<protein>
    <recommendedName>
        <fullName evidence="3">Coenzyme A biosynthesis bifunctional protein CoaBC</fullName>
    </recommendedName>
    <alternativeName>
        <fullName evidence="3">DNA/pantothenate metabolism flavoprotein</fullName>
    </alternativeName>
    <alternativeName>
        <fullName evidence="3">Phosphopantothenoylcysteine synthetase/decarboxylase</fullName>
        <shortName evidence="3">PPCS-PPCDC</shortName>
    </alternativeName>
    <domain>
        <recommendedName>
            <fullName evidence="3">Phosphopantothenoylcysteine decarboxylase</fullName>
            <shortName evidence="3">PPC decarboxylase</shortName>
            <shortName evidence="3">PPC-DC</shortName>
            <ecNumber evidence="3">4.1.1.36</ecNumber>
        </recommendedName>
        <alternativeName>
            <fullName evidence="3">CoaC</fullName>
        </alternativeName>
    </domain>
    <domain>
        <recommendedName>
            <fullName evidence="3">Phosphopantothenate--cysteine ligase</fullName>
            <ecNumber evidence="3">6.3.2.5</ecNumber>
        </recommendedName>
        <alternativeName>
            <fullName evidence="3">CoaB</fullName>
        </alternativeName>
        <alternativeName>
            <fullName evidence="3">Phosphopantothenoylcysteine synthetase</fullName>
            <shortName evidence="3">PPC synthetase</shortName>
            <shortName evidence="3">PPC-S</shortName>
        </alternativeName>
    </domain>
</protein>
<feature type="domain" description="DNA/pantothenate metabolism flavoprotein C-terminal" evidence="6">
    <location>
        <begin position="186"/>
        <end position="389"/>
    </location>
</feature>
<dbReference type="HAMAP" id="MF_02225">
    <property type="entry name" value="CoaBC"/>
    <property type="match status" value="1"/>
</dbReference>
<sequence length="391" mass="43100">MNSLQGKQILLGVTGSIAVYRSLDLIRLLQAKGAEVKVIMTKGAQAFITPLTFSAISRNKVYTDIFQTYPEYPIIHLDLARWADALVISPASADILAKLAQGIADDLLTSTFLGCSRPVLIAPSMNPQMYAHPTVQANIAQLKKYGFHILASTQGKTACGDVGQGRLPPVENIVEAIESLFSKKDLTGYKVLITAGPTQEAIDPIRFLTNRSSGRMGFALAKTAYQRGAKVTLISGPTSLKPPYGVNFLSVTTTQDMLEAVLRHFPSVDVVVMAAAVMDFKPLYYPHKIKKREKLSLSLEKTPDILAILGKEKKHQYLIGFAAETQNLLPEAMKKLKSKNLDLIVANDVSGFEATTNKIVLIYKNGAYEKWPLMSKEDVAWRLWDRIKTFL</sequence>
<keyword evidence="3 4" id="KW-0288">FMN</keyword>
<keyword evidence="3" id="KW-0511">Multifunctional enzyme</keyword>
<dbReference type="GO" id="GO:0010181">
    <property type="term" value="F:FMN binding"/>
    <property type="evidence" value="ECO:0007669"/>
    <property type="project" value="UniProtKB-UniRule"/>
</dbReference>
<dbReference type="GO" id="GO:0004632">
    <property type="term" value="F:phosphopantothenate--cysteine ligase activity"/>
    <property type="evidence" value="ECO:0007669"/>
    <property type="project" value="UniProtKB-UniRule"/>
</dbReference>
<dbReference type="EC" id="4.1.1.36" evidence="3"/>
<dbReference type="EMBL" id="DRKW01000082">
    <property type="protein sequence ID" value="HEB73881.1"/>
    <property type="molecule type" value="Genomic_DNA"/>
</dbReference>
<feature type="binding site" evidence="3">
    <location>
        <position position="335"/>
    </location>
    <ligand>
        <name>CTP</name>
        <dbReference type="ChEBI" id="CHEBI:37563"/>
    </ligand>
</feature>
<comment type="similarity">
    <text evidence="3 4">In the C-terminal section; belongs to the PPC synthetase family.</text>
</comment>